<keyword evidence="2" id="KW-0238">DNA-binding</keyword>
<dbReference type="Proteomes" id="UP000294832">
    <property type="component" value="Unassembled WGS sequence"/>
</dbReference>
<accession>A0A4R2F2C8</accession>
<dbReference type="PANTHER" id="PTHR43130">
    <property type="entry name" value="ARAC-FAMILY TRANSCRIPTIONAL REGULATOR"/>
    <property type="match status" value="1"/>
</dbReference>
<evidence type="ECO:0000313" key="6">
    <source>
        <dbReference type="Proteomes" id="UP000294832"/>
    </source>
</evidence>
<dbReference type="Pfam" id="PF12833">
    <property type="entry name" value="HTH_18"/>
    <property type="match status" value="1"/>
</dbReference>
<dbReference type="AlphaFoldDB" id="A0A4R2F2C8"/>
<protein>
    <submittedName>
        <fullName evidence="5">AraC family transcriptional regulator with amidase-like domain</fullName>
    </submittedName>
</protein>
<dbReference type="PROSITE" id="PS01124">
    <property type="entry name" value="HTH_ARAC_FAMILY_2"/>
    <property type="match status" value="1"/>
</dbReference>
<evidence type="ECO:0000256" key="2">
    <source>
        <dbReference type="ARBA" id="ARBA00023125"/>
    </source>
</evidence>
<dbReference type="Pfam" id="PF01965">
    <property type="entry name" value="DJ-1_PfpI"/>
    <property type="match status" value="1"/>
</dbReference>
<dbReference type="InterPro" id="IPR052158">
    <property type="entry name" value="INH-QAR"/>
</dbReference>
<keyword evidence="3" id="KW-0804">Transcription</keyword>
<comment type="caution">
    <text evidence="5">The sequence shown here is derived from an EMBL/GenBank/DDBJ whole genome shotgun (WGS) entry which is preliminary data.</text>
</comment>
<dbReference type="GO" id="GO:0003700">
    <property type="term" value="F:DNA-binding transcription factor activity"/>
    <property type="evidence" value="ECO:0007669"/>
    <property type="project" value="InterPro"/>
</dbReference>
<sequence length="327" mass="35753">MSAVFCRQSDRHRLAILAVDEVVLFDLAIPQQMFPMARSSEGTALYEVFFCGPKPTARSGAVTINEVAPLSELFDADTVIIPGNLQMLEFHQPQVIEVLQQVAAQGIRLASICTGAAILAATGLLNGLRATTHWTLVEKLAQCYPAIKMESDVLFVDNGQLLTSAGLAAGQDLCLHMISRDFGVQVAEKVADMLVMPLARQGSQAQQIYRHNEHAASPLKDLQLWMLDQLHQPLTLKTLAQRACISQRSLSRRFHEQTGISPMAWLYGARVRRAQSLLESSRMSVEQIAAACGFGSAAGLREAFRREVGSSPSAWRKTYSTLAATDS</sequence>
<organism evidence="5 6">
    <name type="scientific">Shewanella fodinae</name>
    <dbReference type="NCBI Taxonomy" id="552357"/>
    <lineage>
        <taxon>Bacteria</taxon>
        <taxon>Pseudomonadati</taxon>
        <taxon>Pseudomonadota</taxon>
        <taxon>Gammaproteobacteria</taxon>
        <taxon>Alteromonadales</taxon>
        <taxon>Shewanellaceae</taxon>
        <taxon>Shewanella</taxon>
    </lineage>
</organism>
<dbReference type="EMBL" id="SLWF01000048">
    <property type="protein sequence ID" value="TCN77316.1"/>
    <property type="molecule type" value="Genomic_DNA"/>
</dbReference>
<dbReference type="InterPro" id="IPR018062">
    <property type="entry name" value="HTH_AraC-typ_CS"/>
</dbReference>
<dbReference type="InterPro" id="IPR029062">
    <property type="entry name" value="Class_I_gatase-like"/>
</dbReference>
<dbReference type="Gene3D" id="1.10.10.60">
    <property type="entry name" value="Homeodomain-like"/>
    <property type="match status" value="1"/>
</dbReference>
<evidence type="ECO:0000256" key="3">
    <source>
        <dbReference type="ARBA" id="ARBA00023163"/>
    </source>
</evidence>
<dbReference type="InterPro" id="IPR002818">
    <property type="entry name" value="DJ-1/PfpI"/>
</dbReference>
<dbReference type="PANTHER" id="PTHR43130:SF3">
    <property type="entry name" value="HTH-TYPE TRANSCRIPTIONAL REGULATOR RV1931C"/>
    <property type="match status" value="1"/>
</dbReference>
<reference evidence="5 6" key="1">
    <citation type="submission" date="2019-03" db="EMBL/GenBank/DDBJ databases">
        <title>Freshwater and sediment microbial communities from various areas in North America, analyzing microbe dynamics in response to fracking.</title>
        <authorList>
            <person name="Lamendella R."/>
        </authorList>
    </citation>
    <scope>NUCLEOTIDE SEQUENCE [LARGE SCALE GENOMIC DNA]</scope>
    <source>
        <strain evidence="5 6">74A</strain>
    </source>
</reference>
<dbReference type="SUPFAM" id="SSF52317">
    <property type="entry name" value="Class I glutamine amidotransferase-like"/>
    <property type="match status" value="1"/>
</dbReference>
<dbReference type="Gene3D" id="3.40.50.880">
    <property type="match status" value="1"/>
</dbReference>
<name>A0A4R2F2C8_9GAMM</name>
<dbReference type="InterPro" id="IPR009057">
    <property type="entry name" value="Homeodomain-like_sf"/>
</dbReference>
<dbReference type="InterPro" id="IPR018060">
    <property type="entry name" value="HTH_AraC"/>
</dbReference>
<dbReference type="CDD" id="cd03137">
    <property type="entry name" value="GATase1_AraC_1"/>
    <property type="match status" value="1"/>
</dbReference>
<gene>
    <name evidence="5" type="ORF">EDC91_1485</name>
</gene>
<evidence type="ECO:0000256" key="1">
    <source>
        <dbReference type="ARBA" id="ARBA00023015"/>
    </source>
</evidence>
<dbReference type="RefSeq" id="WP_133040569.1">
    <property type="nucleotide sequence ID" value="NZ_SLWF01000048.1"/>
</dbReference>
<keyword evidence="6" id="KW-1185">Reference proteome</keyword>
<keyword evidence="1" id="KW-0805">Transcription regulation</keyword>
<dbReference type="SUPFAM" id="SSF46689">
    <property type="entry name" value="Homeodomain-like"/>
    <property type="match status" value="2"/>
</dbReference>
<feature type="domain" description="HTH araC/xylS-type" evidence="4">
    <location>
        <begin position="220"/>
        <end position="318"/>
    </location>
</feature>
<dbReference type="SMART" id="SM00342">
    <property type="entry name" value="HTH_ARAC"/>
    <property type="match status" value="1"/>
</dbReference>
<dbReference type="PROSITE" id="PS00041">
    <property type="entry name" value="HTH_ARAC_FAMILY_1"/>
    <property type="match status" value="1"/>
</dbReference>
<evidence type="ECO:0000313" key="5">
    <source>
        <dbReference type="EMBL" id="TCN77316.1"/>
    </source>
</evidence>
<evidence type="ECO:0000259" key="4">
    <source>
        <dbReference type="PROSITE" id="PS01124"/>
    </source>
</evidence>
<dbReference type="GO" id="GO:0043565">
    <property type="term" value="F:sequence-specific DNA binding"/>
    <property type="evidence" value="ECO:0007669"/>
    <property type="project" value="InterPro"/>
</dbReference>
<proteinExistence type="predicted"/>
<dbReference type="OrthoDB" id="9803764at2"/>